<comment type="caution">
    <text evidence="1">The sequence shown here is derived from an EMBL/GenBank/DDBJ whole genome shotgun (WGS) entry which is preliminary data.</text>
</comment>
<keyword evidence="2" id="KW-1185">Reference proteome</keyword>
<gene>
    <name evidence="1" type="ORF">RRG08_040016</name>
</gene>
<name>A0AAE0Z809_9GAST</name>
<reference evidence="1" key="1">
    <citation type="journal article" date="2023" name="G3 (Bethesda)">
        <title>A reference genome for the long-term kleptoplast-retaining sea slug Elysia crispata morphotype clarki.</title>
        <authorList>
            <person name="Eastman K.E."/>
            <person name="Pendleton A.L."/>
            <person name="Shaikh M.A."/>
            <person name="Suttiyut T."/>
            <person name="Ogas R."/>
            <person name="Tomko P."/>
            <person name="Gavelis G."/>
            <person name="Widhalm J.R."/>
            <person name="Wisecaver J.H."/>
        </authorList>
    </citation>
    <scope>NUCLEOTIDE SEQUENCE</scope>
    <source>
        <strain evidence="1">ECLA1</strain>
    </source>
</reference>
<dbReference type="AlphaFoldDB" id="A0AAE0Z809"/>
<evidence type="ECO:0000313" key="2">
    <source>
        <dbReference type="Proteomes" id="UP001283361"/>
    </source>
</evidence>
<accession>A0AAE0Z809</accession>
<organism evidence="1 2">
    <name type="scientific">Elysia crispata</name>
    <name type="common">lettuce slug</name>
    <dbReference type="NCBI Taxonomy" id="231223"/>
    <lineage>
        <taxon>Eukaryota</taxon>
        <taxon>Metazoa</taxon>
        <taxon>Spiralia</taxon>
        <taxon>Lophotrochozoa</taxon>
        <taxon>Mollusca</taxon>
        <taxon>Gastropoda</taxon>
        <taxon>Heterobranchia</taxon>
        <taxon>Euthyneura</taxon>
        <taxon>Panpulmonata</taxon>
        <taxon>Sacoglossa</taxon>
        <taxon>Placobranchoidea</taxon>
        <taxon>Plakobranchidae</taxon>
        <taxon>Elysia</taxon>
    </lineage>
</organism>
<dbReference type="EMBL" id="JAWDGP010004442">
    <property type="protein sequence ID" value="KAK3764420.1"/>
    <property type="molecule type" value="Genomic_DNA"/>
</dbReference>
<proteinExistence type="predicted"/>
<protein>
    <submittedName>
        <fullName evidence="1">Uncharacterized protein</fullName>
    </submittedName>
</protein>
<dbReference type="Proteomes" id="UP001283361">
    <property type="component" value="Unassembled WGS sequence"/>
</dbReference>
<evidence type="ECO:0000313" key="1">
    <source>
        <dbReference type="EMBL" id="KAK3764420.1"/>
    </source>
</evidence>
<sequence>MRLHRPVGHEILEIEHAQRDGQKSRVISPTGGAILIRGTKQTAGQTLAWSLIGWTLLKPDLTALGSFGCLCNSKRHRPIVSKAY</sequence>